<evidence type="ECO:0000256" key="5">
    <source>
        <dbReference type="ARBA" id="ARBA00022692"/>
    </source>
</evidence>
<feature type="transmembrane region" description="Helical" evidence="8">
    <location>
        <begin position="222"/>
        <end position="242"/>
    </location>
</feature>
<dbReference type="GO" id="GO:0016763">
    <property type="term" value="F:pentosyltransferase activity"/>
    <property type="evidence" value="ECO:0007669"/>
    <property type="project" value="TreeGrafter"/>
</dbReference>
<keyword evidence="4 10" id="KW-0808">Transferase</keyword>
<feature type="transmembrane region" description="Helical" evidence="8">
    <location>
        <begin position="136"/>
        <end position="156"/>
    </location>
</feature>
<dbReference type="InterPro" id="IPR050297">
    <property type="entry name" value="LipidA_mod_glycosyltrf_83"/>
</dbReference>
<evidence type="ECO:0000256" key="6">
    <source>
        <dbReference type="ARBA" id="ARBA00022989"/>
    </source>
</evidence>
<name>A0A2M9ZCD2_9LEPT</name>
<dbReference type="GO" id="GO:0005886">
    <property type="term" value="C:plasma membrane"/>
    <property type="evidence" value="ECO:0007669"/>
    <property type="project" value="UniProtKB-SubCell"/>
</dbReference>
<gene>
    <name evidence="10" type="ORF">CH371_10930</name>
</gene>
<comment type="caution">
    <text evidence="10">The sequence shown here is derived from an EMBL/GenBank/DDBJ whole genome shotgun (WGS) entry which is preliminary data.</text>
</comment>
<accession>A0A2M9ZCD2</accession>
<keyword evidence="6 8" id="KW-1133">Transmembrane helix</keyword>
<evidence type="ECO:0000313" key="11">
    <source>
        <dbReference type="Proteomes" id="UP000231912"/>
    </source>
</evidence>
<evidence type="ECO:0000256" key="8">
    <source>
        <dbReference type="SAM" id="Phobius"/>
    </source>
</evidence>
<dbReference type="InterPro" id="IPR003342">
    <property type="entry name" value="ArnT-like_N"/>
</dbReference>
<dbReference type="Pfam" id="PF02366">
    <property type="entry name" value="PMT"/>
    <property type="match status" value="1"/>
</dbReference>
<feature type="transmembrane region" description="Helical" evidence="8">
    <location>
        <begin position="272"/>
        <end position="294"/>
    </location>
</feature>
<feature type="transmembrane region" description="Helical" evidence="8">
    <location>
        <begin position="369"/>
        <end position="389"/>
    </location>
</feature>
<sequence length="563" mass="63688">MQGEGDRIFVFVLILLNAVFLLPGIGDEALLPQGDETMHIATIRESLASSSYLFPKFEGVLNLYKPPALFWLGMLSDSIFGIGFFGERFPSFLLFLGVSLLIYLGLRRAKTPPIYAFGLALAYTLTLGVFKFARLAMMESLLAFFITAISVLILEFRLSGKKVWLGLGGLLSGIAILIKGPLFQIYSGALLVSFSCFSIFLISKSGIWTGRRRIWKELQHHLLFHISSLIIPGIWILILLSFSNLGKEFLRIFFFTENLGKFSSATANQAEWIIPAGFLLYSFPFSLALAFAFLSGLFRKSRNFRSTMGSSFLWAIVSIAIVHISPNRKDFYYLLPLIPVSFLAIGLSFSGKKNTSDGIRIRNWLSWNFIFSFTIALILCMGMFAFGLFLDRLSWMEPVFLLLLVILVFLVRSRMRKEDGVPTIIYSGNLWIAAFLLVYLQFSVLPRLSLSEVPDHGPILSAKQICVVSENPWTAWTFRNALPGIDIAHSIPGAERNCIDGRRYLIVFDPNFTRKEEYRLIQTQFVWKRDLNGKELLSPSKGKDQIYFYEPIRNFDSGAPEQP</sequence>
<evidence type="ECO:0000256" key="2">
    <source>
        <dbReference type="ARBA" id="ARBA00022475"/>
    </source>
</evidence>
<evidence type="ECO:0000313" key="10">
    <source>
        <dbReference type="EMBL" id="PJZ66111.1"/>
    </source>
</evidence>
<dbReference type="GO" id="GO:0006493">
    <property type="term" value="P:protein O-linked glycosylation"/>
    <property type="evidence" value="ECO:0007669"/>
    <property type="project" value="InterPro"/>
</dbReference>
<evidence type="ECO:0000256" key="4">
    <source>
        <dbReference type="ARBA" id="ARBA00022679"/>
    </source>
</evidence>
<dbReference type="PANTHER" id="PTHR33908:SF3">
    <property type="entry name" value="UNDECAPRENYL PHOSPHATE-ALPHA-4-AMINO-4-DEOXY-L-ARABINOSE ARABINOSYL TRANSFERASE"/>
    <property type="match status" value="1"/>
</dbReference>
<feature type="transmembrane region" description="Helical" evidence="8">
    <location>
        <begin position="7"/>
        <end position="26"/>
    </location>
</feature>
<feature type="transmembrane region" description="Helical" evidence="8">
    <location>
        <begin position="395"/>
        <end position="411"/>
    </location>
</feature>
<evidence type="ECO:0000259" key="9">
    <source>
        <dbReference type="Pfam" id="PF02366"/>
    </source>
</evidence>
<dbReference type="EMBL" id="NPDT01000003">
    <property type="protein sequence ID" value="PJZ66111.1"/>
    <property type="molecule type" value="Genomic_DNA"/>
</dbReference>
<dbReference type="GO" id="GO:0000030">
    <property type="term" value="F:mannosyltransferase activity"/>
    <property type="evidence" value="ECO:0007669"/>
    <property type="project" value="InterPro"/>
</dbReference>
<dbReference type="GO" id="GO:0010041">
    <property type="term" value="P:response to iron(III) ion"/>
    <property type="evidence" value="ECO:0007669"/>
    <property type="project" value="TreeGrafter"/>
</dbReference>
<evidence type="ECO:0000256" key="7">
    <source>
        <dbReference type="ARBA" id="ARBA00023136"/>
    </source>
</evidence>
<feature type="transmembrane region" description="Helical" evidence="8">
    <location>
        <begin position="423"/>
        <end position="442"/>
    </location>
</feature>
<dbReference type="GO" id="GO:0009103">
    <property type="term" value="P:lipopolysaccharide biosynthetic process"/>
    <property type="evidence" value="ECO:0007669"/>
    <property type="project" value="UniProtKB-ARBA"/>
</dbReference>
<feature type="transmembrane region" description="Helical" evidence="8">
    <location>
        <begin position="163"/>
        <end position="179"/>
    </location>
</feature>
<keyword evidence="3" id="KW-0328">Glycosyltransferase</keyword>
<dbReference type="Proteomes" id="UP000231912">
    <property type="component" value="Unassembled WGS sequence"/>
</dbReference>
<organism evidence="10 11">
    <name type="scientific">Leptospira wolffii</name>
    <dbReference type="NCBI Taxonomy" id="409998"/>
    <lineage>
        <taxon>Bacteria</taxon>
        <taxon>Pseudomonadati</taxon>
        <taxon>Spirochaetota</taxon>
        <taxon>Spirochaetia</taxon>
        <taxon>Leptospirales</taxon>
        <taxon>Leptospiraceae</taxon>
        <taxon>Leptospira</taxon>
    </lineage>
</organism>
<feature type="transmembrane region" description="Helical" evidence="8">
    <location>
        <begin position="306"/>
        <end position="325"/>
    </location>
</feature>
<evidence type="ECO:0000256" key="3">
    <source>
        <dbReference type="ARBA" id="ARBA00022676"/>
    </source>
</evidence>
<feature type="transmembrane region" description="Helical" evidence="8">
    <location>
        <begin position="89"/>
        <end position="106"/>
    </location>
</feature>
<protein>
    <submittedName>
        <fullName evidence="10">Glycosyl transferase</fullName>
    </submittedName>
</protein>
<proteinExistence type="predicted"/>
<keyword evidence="2" id="KW-1003">Cell membrane</keyword>
<dbReference type="PANTHER" id="PTHR33908">
    <property type="entry name" value="MANNOSYLTRANSFERASE YKCB-RELATED"/>
    <property type="match status" value="1"/>
</dbReference>
<keyword evidence="5 8" id="KW-0812">Transmembrane</keyword>
<feature type="transmembrane region" description="Helical" evidence="8">
    <location>
        <begin position="113"/>
        <end position="130"/>
    </location>
</feature>
<dbReference type="AlphaFoldDB" id="A0A2M9ZCD2"/>
<feature type="transmembrane region" description="Helical" evidence="8">
    <location>
        <begin position="331"/>
        <end position="349"/>
    </location>
</feature>
<reference evidence="10 11" key="1">
    <citation type="submission" date="2017-07" db="EMBL/GenBank/DDBJ databases">
        <title>Leptospira spp. isolated from tropical soils.</title>
        <authorList>
            <person name="Thibeaux R."/>
            <person name="Iraola G."/>
            <person name="Ferres I."/>
            <person name="Bierque E."/>
            <person name="Girault D."/>
            <person name="Soupe-Gilbert M.-E."/>
            <person name="Picardeau M."/>
            <person name="Goarant C."/>
        </authorList>
    </citation>
    <scope>NUCLEOTIDE SEQUENCE [LARGE SCALE GENOMIC DNA]</scope>
    <source>
        <strain evidence="10 11">FH2-C-A2</strain>
    </source>
</reference>
<keyword evidence="7 8" id="KW-0472">Membrane</keyword>
<comment type="subcellular location">
    <subcellularLocation>
        <location evidence="1">Cell membrane</location>
        <topology evidence="1">Multi-pass membrane protein</topology>
    </subcellularLocation>
</comment>
<evidence type="ECO:0000256" key="1">
    <source>
        <dbReference type="ARBA" id="ARBA00004651"/>
    </source>
</evidence>
<feature type="domain" description="ArnT-like N-terminal" evidence="9">
    <location>
        <begin position="59"/>
        <end position="237"/>
    </location>
</feature>
<feature type="transmembrane region" description="Helical" evidence="8">
    <location>
        <begin position="185"/>
        <end position="202"/>
    </location>
</feature>